<dbReference type="AlphaFoldDB" id="A0A834MTF2"/>
<comment type="caution">
    <text evidence="1">The sequence shown here is derived from an EMBL/GenBank/DDBJ whole genome shotgun (WGS) entry which is preliminary data.</text>
</comment>
<dbReference type="Proteomes" id="UP000617340">
    <property type="component" value="Unassembled WGS sequence"/>
</dbReference>
<name>A0A834MTF2_VESGE</name>
<sequence length="193" mass="21946">MIQQRCLQRFSTIELEKFDTTDGNVTELEQISPIQTNVLKKDTKLAEVTGLISRLLPHNPENHAFNFLTDHPYKQLAFSAYSVLMSIYGTPSRKTTYVSLSPLTMASNNIPSIKIINNGGSFSIRSNLNTKTSQLITEQQQSSDIESRQRINRLASNPTIESEMETDLEFLQNWKPVETSSKKRKVNPKKLKI</sequence>
<proteinExistence type="predicted"/>
<protein>
    <submittedName>
        <fullName evidence="1">Uncharacterized protein</fullName>
    </submittedName>
</protein>
<gene>
    <name evidence="1" type="ORF">HZH68_014197</name>
</gene>
<accession>A0A834MTF2</accession>
<reference evidence="1" key="1">
    <citation type="journal article" date="2020" name="G3 (Bethesda)">
        <title>High-Quality Assemblies for Three Invasive Social Wasps from the &lt;i&gt;Vespula&lt;/i&gt; Genus.</title>
        <authorList>
            <person name="Harrop T.W.R."/>
            <person name="Guhlin J."/>
            <person name="McLaughlin G.M."/>
            <person name="Permina E."/>
            <person name="Stockwell P."/>
            <person name="Gilligan J."/>
            <person name="Le Lec M.F."/>
            <person name="Gruber M.A.M."/>
            <person name="Quinn O."/>
            <person name="Lovegrove M."/>
            <person name="Duncan E.J."/>
            <person name="Remnant E.J."/>
            <person name="Van Eeckhoven J."/>
            <person name="Graham B."/>
            <person name="Knapp R.A."/>
            <person name="Langford K.W."/>
            <person name="Kronenberg Z."/>
            <person name="Press M.O."/>
            <person name="Eacker S.M."/>
            <person name="Wilson-Rankin E.E."/>
            <person name="Purcell J."/>
            <person name="Lester P.J."/>
            <person name="Dearden P.K."/>
        </authorList>
    </citation>
    <scope>NUCLEOTIDE SEQUENCE</scope>
    <source>
        <strain evidence="1">Linc-1</strain>
    </source>
</reference>
<evidence type="ECO:0000313" key="1">
    <source>
        <dbReference type="EMBL" id="KAF7384585.1"/>
    </source>
</evidence>
<keyword evidence="2" id="KW-1185">Reference proteome</keyword>
<dbReference type="EMBL" id="JACSDZ010000017">
    <property type="protein sequence ID" value="KAF7384585.1"/>
    <property type="molecule type" value="Genomic_DNA"/>
</dbReference>
<evidence type="ECO:0000313" key="2">
    <source>
        <dbReference type="Proteomes" id="UP000617340"/>
    </source>
</evidence>
<organism evidence="1 2">
    <name type="scientific">Vespula germanica</name>
    <name type="common">German yellow jacket</name>
    <name type="synonym">Paravespula germanica</name>
    <dbReference type="NCBI Taxonomy" id="30212"/>
    <lineage>
        <taxon>Eukaryota</taxon>
        <taxon>Metazoa</taxon>
        <taxon>Ecdysozoa</taxon>
        <taxon>Arthropoda</taxon>
        <taxon>Hexapoda</taxon>
        <taxon>Insecta</taxon>
        <taxon>Pterygota</taxon>
        <taxon>Neoptera</taxon>
        <taxon>Endopterygota</taxon>
        <taxon>Hymenoptera</taxon>
        <taxon>Apocrita</taxon>
        <taxon>Aculeata</taxon>
        <taxon>Vespoidea</taxon>
        <taxon>Vespidae</taxon>
        <taxon>Vespinae</taxon>
        <taxon>Vespula</taxon>
    </lineage>
</organism>